<dbReference type="Proteomes" id="UP000789525">
    <property type="component" value="Unassembled WGS sequence"/>
</dbReference>
<dbReference type="EMBL" id="CAJVPT010001468">
    <property type="protein sequence ID" value="CAG8463133.1"/>
    <property type="molecule type" value="Genomic_DNA"/>
</dbReference>
<name>A0ACA9KAW0_9GLOM</name>
<sequence length="42" mass="4793">MELLQLQDLNPSEHAAAEKQEARHEVTHEAAPRPRQLKPIPI</sequence>
<evidence type="ECO:0000313" key="1">
    <source>
        <dbReference type="EMBL" id="CAG8463133.1"/>
    </source>
</evidence>
<comment type="caution">
    <text evidence="1">The sequence shown here is derived from an EMBL/GenBank/DDBJ whole genome shotgun (WGS) entry which is preliminary data.</text>
</comment>
<proteinExistence type="predicted"/>
<protein>
    <submittedName>
        <fullName evidence="1">9590_t:CDS:1</fullName>
    </submittedName>
</protein>
<organism evidence="1 2">
    <name type="scientific">Acaulospora colombiana</name>
    <dbReference type="NCBI Taxonomy" id="27376"/>
    <lineage>
        <taxon>Eukaryota</taxon>
        <taxon>Fungi</taxon>
        <taxon>Fungi incertae sedis</taxon>
        <taxon>Mucoromycota</taxon>
        <taxon>Glomeromycotina</taxon>
        <taxon>Glomeromycetes</taxon>
        <taxon>Diversisporales</taxon>
        <taxon>Acaulosporaceae</taxon>
        <taxon>Acaulospora</taxon>
    </lineage>
</organism>
<gene>
    <name evidence="1" type="ORF">ACOLOM_LOCUS1256</name>
</gene>
<evidence type="ECO:0000313" key="2">
    <source>
        <dbReference type="Proteomes" id="UP000789525"/>
    </source>
</evidence>
<accession>A0ACA9KAW0</accession>
<keyword evidence="2" id="KW-1185">Reference proteome</keyword>
<reference evidence="1" key="1">
    <citation type="submission" date="2021-06" db="EMBL/GenBank/DDBJ databases">
        <authorList>
            <person name="Kallberg Y."/>
            <person name="Tangrot J."/>
            <person name="Rosling A."/>
        </authorList>
    </citation>
    <scope>NUCLEOTIDE SEQUENCE</scope>
    <source>
        <strain evidence="1">CL356</strain>
    </source>
</reference>